<organism evidence="1 2">
    <name type="scientific">Rhododendron simsii</name>
    <name type="common">Sims's rhododendron</name>
    <dbReference type="NCBI Taxonomy" id="118357"/>
    <lineage>
        <taxon>Eukaryota</taxon>
        <taxon>Viridiplantae</taxon>
        <taxon>Streptophyta</taxon>
        <taxon>Embryophyta</taxon>
        <taxon>Tracheophyta</taxon>
        <taxon>Spermatophyta</taxon>
        <taxon>Magnoliopsida</taxon>
        <taxon>eudicotyledons</taxon>
        <taxon>Gunneridae</taxon>
        <taxon>Pentapetalae</taxon>
        <taxon>asterids</taxon>
        <taxon>Ericales</taxon>
        <taxon>Ericaceae</taxon>
        <taxon>Ericoideae</taxon>
        <taxon>Rhodoreae</taxon>
        <taxon>Rhododendron</taxon>
    </lineage>
</organism>
<proteinExistence type="predicted"/>
<dbReference type="Proteomes" id="UP000626092">
    <property type="component" value="Unassembled WGS sequence"/>
</dbReference>
<protein>
    <submittedName>
        <fullName evidence="1">Uncharacterized protein</fullName>
    </submittedName>
</protein>
<dbReference type="AlphaFoldDB" id="A0A834FZA6"/>
<accession>A0A834FZA6</accession>
<sequence>MVCNFKGEVMDVNYGRIKVSSAITAEAWSKRVACAMARARGFENLVIDISDCKEPAKACPKGERCSSMGSSNKFR</sequence>
<name>A0A834FZA6_RHOSS</name>
<evidence type="ECO:0000313" key="2">
    <source>
        <dbReference type="Proteomes" id="UP000626092"/>
    </source>
</evidence>
<evidence type="ECO:0000313" key="1">
    <source>
        <dbReference type="EMBL" id="KAF7120300.1"/>
    </source>
</evidence>
<comment type="caution">
    <text evidence="1">The sequence shown here is derived from an EMBL/GenBank/DDBJ whole genome shotgun (WGS) entry which is preliminary data.</text>
</comment>
<dbReference type="OrthoDB" id="10378295at2759"/>
<gene>
    <name evidence="1" type="ORF">RHSIM_Rhsim13G0214300</name>
</gene>
<dbReference type="EMBL" id="WJXA01000013">
    <property type="protein sequence ID" value="KAF7120300.1"/>
    <property type="molecule type" value="Genomic_DNA"/>
</dbReference>
<reference evidence="1" key="1">
    <citation type="submission" date="2019-11" db="EMBL/GenBank/DDBJ databases">
        <authorList>
            <person name="Liu Y."/>
            <person name="Hou J."/>
            <person name="Li T.-Q."/>
            <person name="Guan C.-H."/>
            <person name="Wu X."/>
            <person name="Wu H.-Z."/>
            <person name="Ling F."/>
            <person name="Zhang R."/>
            <person name="Shi X.-G."/>
            <person name="Ren J.-P."/>
            <person name="Chen E.-F."/>
            <person name="Sun J.-M."/>
        </authorList>
    </citation>
    <scope>NUCLEOTIDE SEQUENCE</scope>
    <source>
        <strain evidence="1">Adult_tree_wgs_1</strain>
        <tissue evidence="1">Leaves</tissue>
    </source>
</reference>
<keyword evidence="2" id="KW-1185">Reference proteome</keyword>